<organism evidence="5 6">
    <name type="scientific">Candidatus Wolfebacteria bacterium CG03_land_8_20_14_0_80_40_12</name>
    <dbReference type="NCBI Taxonomy" id="1975069"/>
    <lineage>
        <taxon>Bacteria</taxon>
        <taxon>Candidatus Wolfeibacteriota</taxon>
    </lineage>
</organism>
<dbReference type="GO" id="GO:0003824">
    <property type="term" value="F:catalytic activity"/>
    <property type="evidence" value="ECO:0007669"/>
    <property type="project" value="InterPro"/>
</dbReference>
<evidence type="ECO:0000256" key="3">
    <source>
        <dbReference type="PROSITE-ProRule" id="PRU00464"/>
    </source>
</evidence>
<dbReference type="AlphaFoldDB" id="A0A2M7B5I4"/>
<dbReference type="PANTHER" id="PTHR46648:SF1">
    <property type="entry name" value="ADENOSINE 5'-MONOPHOSPHORAMIDASE HNT1"/>
    <property type="match status" value="1"/>
</dbReference>
<evidence type="ECO:0000259" key="4">
    <source>
        <dbReference type="PROSITE" id="PS51084"/>
    </source>
</evidence>
<accession>A0A2M7B5I4</accession>
<dbReference type="PROSITE" id="PS00892">
    <property type="entry name" value="HIT_1"/>
    <property type="match status" value="1"/>
</dbReference>
<dbReference type="PROSITE" id="PS51084">
    <property type="entry name" value="HIT_2"/>
    <property type="match status" value="1"/>
</dbReference>
<evidence type="ECO:0000256" key="1">
    <source>
        <dbReference type="PIRSR" id="PIRSR601310-1"/>
    </source>
</evidence>
<dbReference type="Gene3D" id="3.30.428.10">
    <property type="entry name" value="HIT-like"/>
    <property type="match status" value="1"/>
</dbReference>
<evidence type="ECO:0000313" key="5">
    <source>
        <dbReference type="EMBL" id="PIU98383.1"/>
    </source>
</evidence>
<evidence type="ECO:0000256" key="2">
    <source>
        <dbReference type="PIRSR" id="PIRSR601310-3"/>
    </source>
</evidence>
<dbReference type="InterPro" id="IPR001310">
    <property type="entry name" value="Histidine_triad_HIT"/>
</dbReference>
<sequence length="136" mass="15147">MDCFFCKITQKEAPAEIIYEDNEAVAILDIHPRSPGHTMILPKVHSKNILDLPEKKVEGVFRAVKKVVGLLKKSLSPDGFTIGINHGKVSGQTIEHLHIHIMPRWYDDGGGSVHDVVDNPPKEPLEKLAAKIRNNI</sequence>
<name>A0A2M7B5I4_9BACT</name>
<dbReference type="Pfam" id="PF01230">
    <property type="entry name" value="HIT"/>
    <property type="match status" value="1"/>
</dbReference>
<dbReference type="PRINTS" id="PR00332">
    <property type="entry name" value="HISTRIAD"/>
</dbReference>
<comment type="caution">
    <text evidence="5">The sequence shown here is derived from an EMBL/GenBank/DDBJ whole genome shotgun (WGS) entry which is preliminary data.</text>
</comment>
<dbReference type="EMBL" id="PEVJ01000041">
    <property type="protein sequence ID" value="PIU98383.1"/>
    <property type="molecule type" value="Genomic_DNA"/>
</dbReference>
<dbReference type="InterPro" id="IPR011146">
    <property type="entry name" value="HIT-like"/>
</dbReference>
<dbReference type="PANTHER" id="PTHR46648">
    <property type="entry name" value="HIT FAMILY PROTEIN 1"/>
    <property type="match status" value="1"/>
</dbReference>
<feature type="active site" description="Tele-AMP-histidine intermediate" evidence="1">
    <location>
        <position position="98"/>
    </location>
</feature>
<feature type="short sequence motif" description="Histidine triad motif" evidence="2 3">
    <location>
        <begin position="96"/>
        <end position="100"/>
    </location>
</feature>
<dbReference type="GO" id="GO:0009117">
    <property type="term" value="P:nucleotide metabolic process"/>
    <property type="evidence" value="ECO:0007669"/>
    <property type="project" value="TreeGrafter"/>
</dbReference>
<dbReference type="InterPro" id="IPR036265">
    <property type="entry name" value="HIT-like_sf"/>
</dbReference>
<dbReference type="Proteomes" id="UP000228949">
    <property type="component" value="Unassembled WGS sequence"/>
</dbReference>
<dbReference type="SUPFAM" id="SSF54197">
    <property type="entry name" value="HIT-like"/>
    <property type="match status" value="1"/>
</dbReference>
<protein>
    <submittedName>
        <fullName evidence="5">HIT family protein</fullName>
    </submittedName>
</protein>
<proteinExistence type="predicted"/>
<gene>
    <name evidence="5" type="ORF">COS61_01715</name>
</gene>
<evidence type="ECO:0000313" key="6">
    <source>
        <dbReference type="Proteomes" id="UP000228949"/>
    </source>
</evidence>
<dbReference type="InterPro" id="IPR019808">
    <property type="entry name" value="Histidine_triad_CS"/>
</dbReference>
<reference evidence="6" key="1">
    <citation type="submission" date="2017-09" db="EMBL/GenBank/DDBJ databases">
        <title>Depth-based differentiation of microbial function through sediment-hosted aquifers and enrichment of novel symbionts in the deep terrestrial subsurface.</title>
        <authorList>
            <person name="Probst A.J."/>
            <person name="Ladd B."/>
            <person name="Jarett J.K."/>
            <person name="Geller-Mcgrath D.E."/>
            <person name="Sieber C.M.K."/>
            <person name="Emerson J.B."/>
            <person name="Anantharaman K."/>
            <person name="Thomas B.C."/>
            <person name="Malmstrom R."/>
            <person name="Stieglmeier M."/>
            <person name="Klingl A."/>
            <person name="Woyke T."/>
            <person name="Ryan C.M."/>
            <person name="Banfield J.F."/>
        </authorList>
    </citation>
    <scope>NUCLEOTIDE SEQUENCE [LARGE SCALE GENOMIC DNA]</scope>
</reference>
<feature type="domain" description="HIT" evidence="4">
    <location>
        <begin position="4"/>
        <end position="111"/>
    </location>
</feature>